<accession>A0A381E0K0</accession>
<dbReference type="GO" id="GO:1990281">
    <property type="term" value="C:efflux pump complex"/>
    <property type="evidence" value="ECO:0007669"/>
    <property type="project" value="TreeGrafter"/>
</dbReference>
<evidence type="ECO:0000256" key="2">
    <source>
        <dbReference type="ARBA" id="ARBA00007613"/>
    </source>
</evidence>
<evidence type="ECO:0000256" key="5">
    <source>
        <dbReference type="ARBA" id="ARBA00022692"/>
    </source>
</evidence>
<keyword evidence="5" id="KW-0812">Transmembrane</keyword>
<keyword evidence="10" id="KW-0732">Signal</keyword>
<dbReference type="PANTHER" id="PTHR30026">
    <property type="entry name" value="OUTER MEMBRANE PROTEIN TOLC"/>
    <property type="match status" value="1"/>
</dbReference>
<evidence type="ECO:0000256" key="8">
    <source>
        <dbReference type="SAM" id="Coils"/>
    </source>
</evidence>
<proteinExistence type="inferred from homology"/>
<evidence type="ECO:0000256" key="3">
    <source>
        <dbReference type="ARBA" id="ARBA00022448"/>
    </source>
</evidence>
<dbReference type="EMBL" id="UFUW01000001">
    <property type="protein sequence ID" value="SUX19210.1"/>
    <property type="molecule type" value="Genomic_DNA"/>
</dbReference>
<evidence type="ECO:0000256" key="9">
    <source>
        <dbReference type="SAM" id="MobiDB-lite"/>
    </source>
</evidence>
<feature type="coiled-coil region" evidence="8">
    <location>
        <begin position="178"/>
        <end position="205"/>
    </location>
</feature>
<keyword evidence="7" id="KW-0998">Cell outer membrane</keyword>
<evidence type="ECO:0000313" key="12">
    <source>
        <dbReference type="Proteomes" id="UP000254572"/>
    </source>
</evidence>
<protein>
    <submittedName>
        <fullName evidence="11">Outer membrane protein tolC</fullName>
    </submittedName>
</protein>
<sequence length="435" mass="48017">MSPKPLLIITLLLSVPPAHAYDLNEAWAAARVHSAQYDAARHARNAAQEPQTQAKARLLPQVSANANYSDRAQDAYDKYQSHGWNVQISQPLYDRARWDAWRAEKITARLGDSQLDNTTSELLLDVGKACLETLTARDKLTAVAAEKKAYQLQIRQAKALFQSGEATIIDTYEAQAGYDSASAKEAKLQTELAVAENRLANLTGLDPSRLESLAGKTLPDYLTVAGQKEWEEQALAHSTAVRVRTQESEKSHADIATAKSGHQPQLSLTAGYQDNRNDITYTGGNNSRSRNKGAYIGVQFTIPLYSGGEIASRVRQQEETAAQKDAELENEKATVRLQVRQAYATLRGQQAQIKAQEQLLATSDAKLESIRLGRQVGVRNNMDEIKAEQEKAQAEEQLAEARYGYIGAYLQLLHLAGKLHGEEGRAAARRLYGYQ</sequence>
<feature type="chain" id="PRO_5016623944" evidence="10">
    <location>
        <begin position="21"/>
        <end position="435"/>
    </location>
</feature>
<comment type="similarity">
    <text evidence="2">Belongs to the outer membrane factor (OMF) (TC 1.B.17) family.</text>
</comment>
<dbReference type="RefSeq" id="WP_115610747.1">
    <property type="nucleotide sequence ID" value="NZ_JBHLZC010000001.1"/>
</dbReference>
<dbReference type="AlphaFoldDB" id="A0A381E0K0"/>
<dbReference type="GO" id="GO:0009279">
    <property type="term" value="C:cell outer membrane"/>
    <property type="evidence" value="ECO:0007669"/>
    <property type="project" value="UniProtKB-SubCell"/>
</dbReference>
<evidence type="ECO:0000256" key="1">
    <source>
        <dbReference type="ARBA" id="ARBA00004442"/>
    </source>
</evidence>
<keyword evidence="12" id="KW-1185">Reference proteome</keyword>
<dbReference type="OrthoDB" id="9813458at2"/>
<dbReference type="PANTHER" id="PTHR30026:SF20">
    <property type="entry name" value="OUTER MEMBRANE PROTEIN TOLC"/>
    <property type="match status" value="1"/>
</dbReference>
<dbReference type="InterPro" id="IPR003423">
    <property type="entry name" value="OMP_efflux"/>
</dbReference>
<dbReference type="NCBIfam" id="TIGR01844">
    <property type="entry name" value="type_I_sec_TolC"/>
    <property type="match status" value="1"/>
</dbReference>
<dbReference type="Proteomes" id="UP000254572">
    <property type="component" value="Unassembled WGS sequence"/>
</dbReference>
<keyword evidence="3" id="KW-0813">Transport</keyword>
<dbReference type="SUPFAM" id="SSF56954">
    <property type="entry name" value="Outer membrane efflux proteins (OEP)"/>
    <property type="match status" value="1"/>
</dbReference>
<dbReference type="GO" id="GO:0015562">
    <property type="term" value="F:efflux transmembrane transporter activity"/>
    <property type="evidence" value="ECO:0007669"/>
    <property type="project" value="InterPro"/>
</dbReference>
<reference evidence="11 12" key="1">
    <citation type="submission" date="2018-06" db="EMBL/GenBank/DDBJ databases">
        <authorList>
            <consortium name="Pathogen Informatics"/>
            <person name="Doyle S."/>
        </authorList>
    </citation>
    <scope>NUCLEOTIDE SEQUENCE [LARGE SCALE GENOMIC DNA]</scope>
    <source>
        <strain evidence="11 12">NCTC13294</strain>
    </source>
</reference>
<organism evidence="11 12">
    <name type="scientific">Cardiobacterium valvarum</name>
    <dbReference type="NCBI Taxonomy" id="194702"/>
    <lineage>
        <taxon>Bacteria</taxon>
        <taxon>Pseudomonadati</taxon>
        <taxon>Pseudomonadota</taxon>
        <taxon>Gammaproteobacteria</taxon>
        <taxon>Cardiobacteriales</taxon>
        <taxon>Cardiobacteriaceae</taxon>
        <taxon>Cardiobacterium</taxon>
    </lineage>
</organism>
<keyword evidence="4" id="KW-1134">Transmembrane beta strand</keyword>
<evidence type="ECO:0000256" key="10">
    <source>
        <dbReference type="SAM" id="SignalP"/>
    </source>
</evidence>
<feature type="signal peptide" evidence="10">
    <location>
        <begin position="1"/>
        <end position="20"/>
    </location>
</feature>
<comment type="subcellular location">
    <subcellularLocation>
        <location evidence="1">Cell outer membrane</location>
    </subcellularLocation>
</comment>
<feature type="coiled-coil region" evidence="8">
    <location>
        <begin position="375"/>
        <end position="402"/>
    </location>
</feature>
<name>A0A381E0K0_9GAMM</name>
<dbReference type="GO" id="GO:0015288">
    <property type="term" value="F:porin activity"/>
    <property type="evidence" value="ECO:0007669"/>
    <property type="project" value="TreeGrafter"/>
</dbReference>
<dbReference type="InterPro" id="IPR051906">
    <property type="entry name" value="TolC-like"/>
</dbReference>
<evidence type="ECO:0000256" key="7">
    <source>
        <dbReference type="ARBA" id="ARBA00023237"/>
    </source>
</evidence>
<feature type="region of interest" description="Disordered" evidence="9">
    <location>
        <begin position="246"/>
        <end position="290"/>
    </location>
</feature>
<evidence type="ECO:0000313" key="11">
    <source>
        <dbReference type="EMBL" id="SUX19210.1"/>
    </source>
</evidence>
<feature type="compositionally biased region" description="Polar residues" evidence="9">
    <location>
        <begin position="260"/>
        <end position="288"/>
    </location>
</feature>
<dbReference type="InterPro" id="IPR010130">
    <property type="entry name" value="T1SS_OMP_TolC"/>
</dbReference>
<dbReference type="Pfam" id="PF02321">
    <property type="entry name" value="OEP"/>
    <property type="match status" value="2"/>
</dbReference>
<evidence type="ECO:0000256" key="4">
    <source>
        <dbReference type="ARBA" id="ARBA00022452"/>
    </source>
</evidence>
<keyword evidence="6" id="KW-0472">Membrane</keyword>
<dbReference type="Gene3D" id="1.20.1600.10">
    <property type="entry name" value="Outer membrane efflux proteins (OEP)"/>
    <property type="match status" value="1"/>
</dbReference>
<gene>
    <name evidence="11" type="primary">tolC</name>
    <name evidence="11" type="ORF">NCTC13294_00456</name>
</gene>
<keyword evidence="8" id="KW-0175">Coiled coil</keyword>
<evidence type="ECO:0000256" key="6">
    <source>
        <dbReference type="ARBA" id="ARBA00023136"/>
    </source>
</evidence>